<evidence type="ECO:0000313" key="6">
    <source>
        <dbReference type="Proteomes" id="UP000248484"/>
    </source>
</evidence>
<dbReference type="RefSeq" id="XP_007129395.2">
    <property type="nucleotide sequence ID" value="XM_007129333.4"/>
</dbReference>
<dbReference type="InterPro" id="IPR059017">
    <property type="entry name" value="PMEL_NMB_N"/>
</dbReference>
<dbReference type="Pfam" id="PF26141">
    <property type="entry name" value="PMEL_NMB_N"/>
    <property type="match status" value="1"/>
</dbReference>
<feature type="compositionally biased region" description="Polar residues" evidence="4">
    <location>
        <begin position="534"/>
        <end position="543"/>
    </location>
</feature>
<dbReference type="CDD" id="cd00146">
    <property type="entry name" value="PKD"/>
    <property type="match status" value="1"/>
</dbReference>
<dbReference type="GeneID" id="102995466"/>
<comment type="similarity">
    <text evidence="3">Belongs to the PMEL/NMB family.</text>
</comment>
<keyword evidence="1" id="KW-0732">Signal</keyword>
<dbReference type="InterPro" id="IPR035986">
    <property type="entry name" value="PKD_dom_sf"/>
</dbReference>
<evidence type="ECO:0000256" key="1">
    <source>
        <dbReference type="ARBA" id="ARBA00022729"/>
    </source>
</evidence>
<dbReference type="InterPro" id="IPR045219">
    <property type="entry name" value="PKAT"/>
</dbReference>
<proteinExistence type="inferred from homology"/>
<dbReference type="InterPro" id="IPR046846">
    <property type="entry name" value="PKAT_KLD"/>
</dbReference>
<evidence type="ECO:0000256" key="2">
    <source>
        <dbReference type="ARBA" id="ARBA00023180"/>
    </source>
</evidence>
<feature type="region of interest" description="Disordered" evidence="4">
    <location>
        <begin position="333"/>
        <end position="353"/>
    </location>
</feature>
<dbReference type="Pfam" id="PF00801">
    <property type="entry name" value="PKD"/>
    <property type="match status" value="1"/>
</dbReference>
<dbReference type="InterPro" id="IPR013783">
    <property type="entry name" value="Ig-like_fold"/>
</dbReference>
<dbReference type="PANTHER" id="PTHR11861">
    <property type="entry name" value="MELANOCYTE PROTEIN PMEL 17-RELATED"/>
    <property type="match status" value="1"/>
</dbReference>
<name>A0A2Y9FTP2_PHYMC</name>
<feature type="compositionally biased region" description="Polar residues" evidence="4">
    <location>
        <begin position="449"/>
        <end position="468"/>
    </location>
</feature>
<organism evidence="6 7">
    <name type="scientific">Physeter macrocephalus</name>
    <name type="common">Sperm whale</name>
    <name type="synonym">Physeter catodon</name>
    <dbReference type="NCBI Taxonomy" id="9755"/>
    <lineage>
        <taxon>Eukaryota</taxon>
        <taxon>Metazoa</taxon>
        <taxon>Chordata</taxon>
        <taxon>Craniata</taxon>
        <taxon>Vertebrata</taxon>
        <taxon>Euteleostomi</taxon>
        <taxon>Mammalia</taxon>
        <taxon>Eutheria</taxon>
        <taxon>Laurasiatheria</taxon>
        <taxon>Artiodactyla</taxon>
        <taxon>Whippomorpha</taxon>
        <taxon>Cetacea</taxon>
        <taxon>Odontoceti</taxon>
        <taxon>Physeteridae</taxon>
        <taxon>Physeter</taxon>
    </lineage>
</organism>
<dbReference type="GO" id="GO:0005886">
    <property type="term" value="C:plasma membrane"/>
    <property type="evidence" value="ECO:0007669"/>
    <property type="project" value="TreeGrafter"/>
</dbReference>
<dbReference type="AlphaFoldDB" id="A0A2Y9FTP2"/>
<evidence type="ECO:0000256" key="3">
    <source>
        <dbReference type="ARBA" id="ARBA00025776"/>
    </source>
</evidence>
<protein>
    <submittedName>
        <fullName evidence="7">Melanocyte protein PMEL isoform X3</fullName>
    </submittedName>
</protein>
<dbReference type="Gene3D" id="2.60.40.10">
    <property type="entry name" value="Immunoglobulins"/>
    <property type="match status" value="1"/>
</dbReference>
<dbReference type="SMART" id="SM00089">
    <property type="entry name" value="PKD"/>
    <property type="match status" value="1"/>
</dbReference>
<dbReference type="PANTHER" id="PTHR11861:SF1">
    <property type="entry name" value="MELANOCYTE PROTEIN PMEL"/>
    <property type="match status" value="1"/>
</dbReference>
<sequence>MQMSIRFLYRGLSYAPAPLVAGKKNRMDLVLRKCLIHVAVMGALLAVGATEGPRDRDWLGVSRQLRTKAWNRQLYPEWTESQGPDCWRGGQVSLKVSNDGPTLLGANASFSIALHFPESQKVLSDGQVIWANNTIINGSQVWGGQPVYPQEPDDTCIFPDGGTCPSGPSPQRRSFVYVWKTWGQYWQVLGGPVSGLSIGTGKAVLGTHIMEVTVYHRRGSQSYVSLAHSRTAFTITDQVPFSVSVSQLQALDGANKRFLRKQPLTFALRLHDPSGYLAGADLSYTWDFGDSTGTLISRALVVTHTYLESGPVTAQVVLQAAIPLTSCGSSPVPGTTAGHVPTAEAPGTTAGQVPTAEVVGTTPAQVPTAEPSGTTAVQVPTVEGTGTTAGQVPTAEVVGTTPAQVPTAEPSGTTAVQVPTAEAPGTTAGQVPTAEVVGTTPAQVPTAEPSGTTAVQVPTAEGTGTTPEQVLTSEATSTTPAEMPTAEAIGTTPEVSTAEPSGTTVAQVTTTELVETTAGEVPTPEPDSPDASPFLSTEGITGSQSPLLDDTATLILVKRQVPLDCVLYRYGSFSLTLDIVQGIESAEILQAVPSSEGDAFELTVSCQGGLPKEACMDISSPGCQPPAQRLCQPVPPSPACQLVLHQYQEKTYEAGLSSPPSPAATRQNPVATSALGLPLLPHW</sequence>
<dbReference type="GO" id="GO:0032438">
    <property type="term" value="P:melanosome organization"/>
    <property type="evidence" value="ECO:0007669"/>
    <property type="project" value="TreeGrafter"/>
</dbReference>
<dbReference type="GO" id="GO:0042470">
    <property type="term" value="C:melanosome"/>
    <property type="evidence" value="ECO:0007669"/>
    <property type="project" value="TreeGrafter"/>
</dbReference>
<dbReference type="InterPro" id="IPR000601">
    <property type="entry name" value="PKD_dom"/>
</dbReference>
<dbReference type="CTD" id="6490"/>
<dbReference type="PROSITE" id="PS50093">
    <property type="entry name" value="PKD"/>
    <property type="match status" value="1"/>
</dbReference>
<evidence type="ECO:0000259" key="5">
    <source>
        <dbReference type="PROSITE" id="PS50093"/>
    </source>
</evidence>
<dbReference type="Proteomes" id="UP000248484">
    <property type="component" value="Chromosome 6"/>
</dbReference>
<evidence type="ECO:0000313" key="7">
    <source>
        <dbReference type="RefSeq" id="XP_007129395.2"/>
    </source>
</evidence>
<feature type="region of interest" description="Disordered" evidence="4">
    <location>
        <begin position="441"/>
        <end position="468"/>
    </location>
</feature>
<dbReference type="SUPFAM" id="SSF49299">
    <property type="entry name" value="PKD domain"/>
    <property type="match status" value="1"/>
</dbReference>
<gene>
    <name evidence="7" type="primary">PMEL</name>
</gene>
<feature type="region of interest" description="Disordered" evidence="4">
    <location>
        <begin position="517"/>
        <end position="543"/>
    </location>
</feature>
<keyword evidence="2" id="KW-0325">Glycoprotein</keyword>
<accession>A0A2Y9FTP2</accession>
<reference evidence="7" key="1">
    <citation type="submission" date="2025-08" db="UniProtKB">
        <authorList>
            <consortium name="RefSeq"/>
        </authorList>
    </citation>
    <scope>IDENTIFICATION</scope>
    <source>
        <tissue evidence="7">Muscle</tissue>
    </source>
</reference>
<dbReference type="InterPro" id="IPR022409">
    <property type="entry name" value="PKD/Chitinase_dom"/>
</dbReference>
<dbReference type="Pfam" id="PF20433">
    <property type="entry name" value="PKAT_KLD"/>
    <property type="match status" value="1"/>
</dbReference>
<feature type="domain" description="PKD" evidence="5">
    <location>
        <begin position="278"/>
        <end position="318"/>
    </location>
</feature>
<keyword evidence="6" id="KW-1185">Reference proteome</keyword>
<evidence type="ECO:0000256" key="4">
    <source>
        <dbReference type="SAM" id="MobiDB-lite"/>
    </source>
</evidence>